<name>A0A8H5G3M1_9AGAR</name>
<dbReference type="Gene3D" id="3.30.428.10">
    <property type="entry name" value="HIT-like"/>
    <property type="match status" value="1"/>
</dbReference>
<dbReference type="OrthoDB" id="1915375at2759"/>
<proteinExistence type="predicted"/>
<sequence>MSVQLFPPQLTMSNELVPITSQEHSQRCKALFLQRRREFKALKAGDELAAYAEEKKIDYEKLLGLWPKNMSVITVFTNYEERFPKNVLSATDHSLIIANAASHDKRLYSQDAETRAGMSFVHLLVIPKRDKVYNAVSLDDSWIITEMKSHFRDFWSKSNGVDIIIQVVSEAHEDFVQKEKQLKAADTKALKKFKKILRKTEQSRKKLTKRMRTVKFDDFFFGFHCMPNASVGYLHMHIILTPMKFRRYSTHRNDWKTIPADVVIEVIDEEKGLEP</sequence>
<dbReference type="SUPFAM" id="SSF54197">
    <property type="entry name" value="HIT-like"/>
    <property type="match status" value="1"/>
</dbReference>
<comment type="caution">
    <text evidence="1">The sequence shown here is derived from an EMBL/GenBank/DDBJ whole genome shotgun (WGS) entry which is preliminary data.</text>
</comment>
<organism evidence="1 2">
    <name type="scientific">Tetrapyrgos nigripes</name>
    <dbReference type="NCBI Taxonomy" id="182062"/>
    <lineage>
        <taxon>Eukaryota</taxon>
        <taxon>Fungi</taxon>
        <taxon>Dikarya</taxon>
        <taxon>Basidiomycota</taxon>
        <taxon>Agaricomycotina</taxon>
        <taxon>Agaricomycetes</taxon>
        <taxon>Agaricomycetidae</taxon>
        <taxon>Agaricales</taxon>
        <taxon>Marasmiineae</taxon>
        <taxon>Marasmiaceae</taxon>
        <taxon>Tetrapyrgos</taxon>
    </lineage>
</organism>
<protein>
    <submittedName>
        <fullName evidence="1">Uncharacterized protein</fullName>
    </submittedName>
</protein>
<dbReference type="AlphaFoldDB" id="A0A8H5G3M1"/>
<accession>A0A8H5G3M1</accession>
<dbReference type="EMBL" id="JAACJM010000050">
    <property type="protein sequence ID" value="KAF5357719.1"/>
    <property type="molecule type" value="Genomic_DNA"/>
</dbReference>
<evidence type="ECO:0000313" key="2">
    <source>
        <dbReference type="Proteomes" id="UP000559256"/>
    </source>
</evidence>
<evidence type="ECO:0000313" key="1">
    <source>
        <dbReference type="EMBL" id="KAF5357719.1"/>
    </source>
</evidence>
<dbReference type="InterPro" id="IPR036265">
    <property type="entry name" value="HIT-like_sf"/>
</dbReference>
<keyword evidence="2" id="KW-1185">Reference proteome</keyword>
<reference evidence="1 2" key="1">
    <citation type="journal article" date="2020" name="ISME J.">
        <title>Uncovering the hidden diversity of litter-decomposition mechanisms in mushroom-forming fungi.</title>
        <authorList>
            <person name="Floudas D."/>
            <person name="Bentzer J."/>
            <person name="Ahren D."/>
            <person name="Johansson T."/>
            <person name="Persson P."/>
            <person name="Tunlid A."/>
        </authorList>
    </citation>
    <scope>NUCLEOTIDE SEQUENCE [LARGE SCALE GENOMIC DNA]</scope>
    <source>
        <strain evidence="1 2">CBS 291.85</strain>
    </source>
</reference>
<gene>
    <name evidence="1" type="ORF">D9758_007518</name>
</gene>
<dbReference type="Proteomes" id="UP000559256">
    <property type="component" value="Unassembled WGS sequence"/>
</dbReference>